<sequence>MNKIKQIGVVCFAVMLAFFATTLTVSAEVTSTEQRIITALQQTRITEKYITLTKQHLASSSVNLDEAAVNIIVKNIEEASLILGNQSIQQFLSSSPDASRFVSLVVEAGRAADLVVVVNLENHLLSTISGIPVNSLINGTNAVDDIIKNTGSDFTGSLVVAAGIVTLLGATTFVAKKKELF</sequence>
<evidence type="ECO:0000256" key="2">
    <source>
        <dbReference type="SAM" id="SignalP"/>
    </source>
</evidence>
<accession>A0A0X8H0Y7</accession>
<keyword evidence="2" id="KW-0732">Signal</keyword>
<keyword evidence="1" id="KW-0472">Membrane</keyword>
<keyword evidence="1" id="KW-1133">Transmembrane helix</keyword>
<feature type="signal peptide" evidence="2">
    <location>
        <begin position="1"/>
        <end position="27"/>
    </location>
</feature>
<dbReference type="KEGG" id="erl:AOC36_08770"/>
<gene>
    <name evidence="3" type="ORF">AOC36_08770</name>
</gene>
<dbReference type="Proteomes" id="UP000063781">
    <property type="component" value="Chromosome"/>
</dbReference>
<dbReference type="STRING" id="1514105.AOC36_08770"/>
<feature type="transmembrane region" description="Helical" evidence="1">
    <location>
        <begin position="154"/>
        <end position="175"/>
    </location>
</feature>
<name>A0A0X8H0Y7_9FIRM</name>
<evidence type="ECO:0000313" key="4">
    <source>
        <dbReference type="Proteomes" id="UP000063781"/>
    </source>
</evidence>
<reference evidence="3 4" key="1">
    <citation type="submission" date="2015-10" db="EMBL/GenBank/DDBJ databases">
        <title>Erysipelothrix larvae sp. LV19 isolated from the larval gut of the rhinoceros beetle, Trypoxylus dichotomus.</title>
        <authorList>
            <person name="Lim S."/>
            <person name="Kim B.-C."/>
        </authorList>
    </citation>
    <scope>NUCLEOTIDE SEQUENCE [LARGE SCALE GENOMIC DNA]</scope>
    <source>
        <strain evidence="3 4">LV19</strain>
    </source>
</reference>
<feature type="chain" id="PRO_5007066727" description="Gram-positive cocci surface proteins LPxTG domain-containing protein" evidence="2">
    <location>
        <begin position="28"/>
        <end position="181"/>
    </location>
</feature>
<dbReference type="RefSeq" id="WP_067633442.1">
    <property type="nucleotide sequence ID" value="NZ_CP013213.1"/>
</dbReference>
<dbReference type="EMBL" id="CP013213">
    <property type="protein sequence ID" value="AMC94077.1"/>
    <property type="molecule type" value="Genomic_DNA"/>
</dbReference>
<evidence type="ECO:0000256" key="1">
    <source>
        <dbReference type="SAM" id="Phobius"/>
    </source>
</evidence>
<protein>
    <recommendedName>
        <fullName evidence="5">Gram-positive cocci surface proteins LPxTG domain-containing protein</fullName>
    </recommendedName>
</protein>
<evidence type="ECO:0000313" key="3">
    <source>
        <dbReference type="EMBL" id="AMC94077.1"/>
    </source>
</evidence>
<organism evidence="3 4">
    <name type="scientific">Erysipelothrix larvae</name>
    <dbReference type="NCBI Taxonomy" id="1514105"/>
    <lineage>
        <taxon>Bacteria</taxon>
        <taxon>Bacillati</taxon>
        <taxon>Bacillota</taxon>
        <taxon>Erysipelotrichia</taxon>
        <taxon>Erysipelotrichales</taxon>
        <taxon>Erysipelotrichaceae</taxon>
        <taxon>Erysipelothrix</taxon>
    </lineage>
</organism>
<evidence type="ECO:0008006" key="5">
    <source>
        <dbReference type="Google" id="ProtNLM"/>
    </source>
</evidence>
<keyword evidence="4" id="KW-1185">Reference proteome</keyword>
<keyword evidence="1" id="KW-0812">Transmembrane</keyword>
<proteinExistence type="predicted"/>
<dbReference type="AlphaFoldDB" id="A0A0X8H0Y7"/>